<evidence type="ECO:0000313" key="3">
    <source>
        <dbReference type="Proteomes" id="UP001066276"/>
    </source>
</evidence>
<dbReference type="AlphaFoldDB" id="A0AAV7VAR8"/>
<keyword evidence="3" id="KW-1185">Reference proteome</keyword>
<evidence type="ECO:0000256" key="1">
    <source>
        <dbReference type="SAM" id="MobiDB-lite"/>
    </source>
</evidence>
<protein>
    <submittedName>
        <fullName evidence="2">Uncharacterized protein</fullName>
    </submittedName>
</protein>
<name>A0AAV7VAR8_PLEWA</name>
<comment type="caution">
    <text evidence="2">The sequence shown here is derived from an EMBL/GenBank/DDBJ whole genome shotgun (WGS) entry which is preliminary data.</text>
</comment>
<sequence>MRTTYLDTRVLSASISRSLGGVSVTGCCRHSRLERRLVLSLPPRPRNRNGHWPIQKHVRGANGRKEQPVTPKVERDEKLADQDYETKITGETETKEETLSLEPEEKEDPIERREPVTPTCVKGPNSTVDQEAICDFTSHASGEAWPNQVRHE</sequence>
<feature type="compositionally biased region" description="Basic residues" evidence="1">
    <location>
        <begin position="45"/>
        <end position="59"/>
    </location>
</feature>
<reference evidence="2" key="1">
    <citation type="journal article" date="2022" name="bioRxiv">
        <title>Sequencing and chromosome-scale assembly of the giantPleurodeles waltlgenome.</title>
        <authorList>
            <person name="Brown T."/>
            <person name="Elewa A."/>
            <person name="Iarovenko S."/>
            <person name="Subramanian E."/>
            <person name="Araus A.J."/>
            <person name="Petzold A."/>
            <person name="Susuki M."/>
            <person name="Suzuki K.-i.T."/>
            <person name="Hayashi T."/>
            <person name="Toyoda A."/>
            <person name="Oliveira C."/>
            <person name="Osipova E."/>
            <person name="Leigh N.D."/>
            <person name="Simon A."/>
            <person name="Yun M.H."/>
        </authorList>
    </citation>
    <scope>NUCLEOTIDE SEQUENCE</scope>
    <source>
        <strain evidence="2">20211129_DDA</strain>
        <tissue evidence="2">Liver</tissue>
    </source>
</reference>
<proteinExistence type="predicted"/>
<feature type="compositionally biased region" description="Basic and acidic residues" evidence="1">
    <location>
        <begin position="63"/>
        <end position="98"/>
    </location>
</feature>
<organism evidence="2 3">
    <name type="scientific">Pleurodeles waltl</name>
    <name type="common">Iberian ribbed newt</name>
    <dbReference type="NCBI Taxonomy" id="8319"/>
    <lineage>
        <taxon>Eukaryota</taxon>
        <taxon>Metazoa</taxon>
        <taxon>Chordata</taxon>
        <taxon>Craniata</taxon>
        <taxon>Vertebrata</taxon>
        <taxon>Euteleostomi</taxon>
        <taxon>Amphibia</taxon>
        <taxon>Batrachia</taxon>
        <taxon>Caudata</taxon>
        <taxon>Salamandroidea</taxon>
        <taxon>Salamandridae</taxon>
        <taxon>Pleurodelinae</taxon>
        <taxon>Pleurodeles</taxon>
    </lineage>
</organism>
<feature type="region of interest" description="Disordered" evidence="1">
    <location>
        <begin position="42"/>
        <end position="126"/>
    </location>
</feature>
<dbReference type="EMBL" id="JANPWB010000003">
    <property type="protein sequence ID" value="KAJ1198433.1"/>
    <property type="molecule type" value="Genomic_DNA"/>
</dbReference>
<gene>
    <name evidence="2" type="ORF">NDU88_002274</name>
</gene>
<dbReference type="Proteomes" id="UP001066276">
    <property type="component" value="Chromosome 2_1"/>
</dbReference>
<accession>A0AAV7VAR8</accession>
<evidence type="ECO:0000313" key="2">
    <source>
        <dbReference type="EMBL" id="KAJ1198433.1"/>
    </source>
</evidence>